<keyword evidence="5" id="KW-0779">Telomere</keyword>
<dbReference type="Gene3D" id="2.40.50.140">
    <property type="entry name" value="Nucleic acid-binding proteins"/>
    <property type="match status" value="1"/>
</dbReference>
<accession>A0A1L9RC16</accession>
<dbReference type="AlphaFoldDB" id="A0A1L9RC16"/>
<evidence type="ECO:0000259" key="10">
    <source>
        <dbReference type="Pfam" id="PF10451"/>
    </source>
</evidence>
<feature type="region of interest" description="Disordered" evidence="9">
    <location>
        <begin position="105"/>
        <end position="132"/>
    </location>
</feature>
<dbReference type="OrthoDB" id="77828at2759"/>
<dbReference type="Pfam" id="PF10451">
    <property type="entry name" value="Stn1"/>
    <property type="match status" value="1"/>
</dbReference>
<evidence type="ECO:0000256" key="3">
    <source>
        <dbReference type="ARBA" id="ARBA00017411"/>
    </source>
</evidence>
<proteinExistence type="predicted"/>
<evidence type="ECO:0000256" key="4">
    <source>
        <dbReference type="ARBA" id="ARBA00022454"/>
    </source>
</evidence>
<comment type="subcellular location">
    <subcellularLocation>
        <location evidence="2">Chromosome</location>
        <location evidence="2">Telomere</location>
    </subcellularLocation>
    <subcellularLocation>
        <location evidence="1">Nucleus</location>
    </subcellularLocation>
</comment>
<evidence type="ECO:0000256" key="6">
    <source>
        <dbReference type="ARBA" id="ARBA00023125"/>
    </source>
</evidence>
<protein>
    <recommendedName>
        <fullName evidence="3">CST complex subunit STN1</fullName>
    </recommendedName>
    <alternativeName>
        <fullName evidence="8">Suppressor of cdc thirteen homolog</fullName>
    </alternativeName>
</protein>
<evidence type="ECO:0000256" key="8">
    <source>
        <dbReference type="ARBA" id="ARBA00030039"/>
    </source>
</evidence>
<dbReference type="EMBL" id="KV878215">
    <property type="protein sequence ID" value="OJJ32438.1"/>
    <property type="molecule type" value="Genomic_DNA"/>
</dbReference>
<dbReference type="InterPro" id="IPR018856">
    <property type="entry name" value="Stn1_N"/>
</dbReference>
<dbReference type="RefSeq" id="XP_040686115.1">
    <property type="nucleotide sequence ID" value="XM_040838854.1"/>
</dbReference>
<organism evidence="11 12">
    <name type="scientific">Aspergillus wentii DTO 134E9</name>
    <dbReference type="NCBI Taxonomy" id="1073089"/>
    <lineage>
        <taxon>Eukaryota</taxon>
        <taxon>Fungi</taxon>
        <taxon>Dikarya</taxon>
        <taxon>Ascomycota</taxon>
        <taxon>Pezizomycotina</taxon>
        <taxon>Eurotiomycetes</taxon>
        <taxon>Eurotiomycetidae</taxon>
        <taxon>Eurotiales</taxon>
        <taxon>Aspergillaceae</taxon>
        <taxon>Aspergillus</taxon>
        <taxon>Aspergillus subgen. Cremei</taxon>
    </lineage>
</organism>
<feature type="region of interest" description="Disordered" evidence="9">
    <location>
        <begin position="221"/>
        <end position="245"/>
    </location>
</feature>
<evidence type="ECO:0000313" key="11">
    <source>
        <dbReference type="EMBL" id="OJJ32438.1"/>
    </source>
</evidence>
<keyword evidence="6" id="KW-0238">DNA-binding</keyword>
<keyword evidence="7" id="KW-0539">Nucleus</keyword>
<evidence type="ECO:0000256" key="2">
    <source>
        <dbReference type="ARBA" id="ARBA00004574"/>
    </source>
</evidence>
<gene>
    <name evidence="11" type="ORF">ASPWEDRAFT_665311</name>
</gene>
<feature type="compositionally biased region" description="Polar residues" evidence="9">
    <location>
        <begin position="117"/>
        <end position="132"/>
    </location>
</feature>
<keyword evidence="12" id="KW-1185">Reference proteome</keyword>
<dbReference type="Proteomes" id="UP000184383">
    <property type="component" value="Unassembled WGS sequence"/>
</dbReference>
<evidence type="ECO:0000256" key="5">
    <source>
        <dbReference type="ARBA" id="ARBA00022895"/>
    </source>
</evidence>
<dbReference type="GO" id="GO:0003677">
    <property type="term" value="F:DNA binding"/>
    <property type="evidence" value="ECO:0007669"/>
    <property type="project" value="UniProtKB-KW"/>
</dbReference>
<feature type="domain" description="CST complex subunit Stn1 N-terminal" evidence="10">
    <location>
        <begin position="43"/>
        <end position="102"/>
    </location>
</feature>
<dbReference type="GO" id="GO:0005634">
    <property type="term" value="C:nucleus"/>
    <property type="evidence" value="ECO:0007669"/>
    <property type="project" value="UniProtKB-SubCell"/>
</dbReference>
<dbReference type="VEuPathDB" id="FungiDB:ASPWEDRAFT_665311"/>
<evidence type="ECO:0000256" key="1">
    <source>
        <dbReference type="ARBA" id="ARBA00004123"/>
    </source>
</evidence>
<dbReference type="PANTHER" id="PTHR13989">
    <property type="entry name" value="REPLICATION PROTEIN A-RELATED"/>
    <property type="match status" value="1"/>
</dbReference>
<dbReference type="SUPFAM" id="SSF50249">
    <property type="entry name" value="Nucleic acid-binding proteins"/>
    <property type="match status" value="1"/>
</dbReference>
<evidence type="ECO:0000256" key="9">
    <source>
        <dbReference type="SAM" id="MobiDB-lite"/>
    </source>
</evidence>
<dbReference type="PANTHER" id="PTHR13989:SF33">
    <property type="entry name" value="CST COMPLEX SUBUNIT STN1"/>
    <property type="match status" value="1"/>
</dbReference>
<dbReference type="InterPro" id="IPR012340">
    <property type="entry name" value="NA-bd_OB-fold"/>
</dbReference>
<evidence type="ECO:0000256" key="7">
    <source>
        <dbReference type="ARBA" id="ARBA00023242"/>
    </source>
</evidence>
<dbReference type="STRING" id="1073089.A0A1L9RC16"/>
<dbReference type="GO" id="GO:0000781">
    <property type="term" value="C:chromosome, telomeric region"/>
    <property type="evidence" value="ECO:0007669"/>
    <property type="project" value="UniProtKB-SubCell"/>
</dbReference>
<reference evidence="12" key="1">
    <citation type="journal article" date="2017" name="Genome Biol.">
        <title>Comparative genomics reveals high biological diversity and specific adaptations in the industrially and medically important fungal genus Aspergillus.</title>
        <authorList>
            <person name="de Vries R.P."/>
            <person name="Riley R."/>
            <person name="Wiebenga A."/>
            <person name="Aguilar-Osorio G."/>
            <person name="Amillis S."/>
            <person name="Uchima C.A."/>
            <person name="Anderluh G."/>
            <person name="Asadollahi M."/>
            <person name="Askin M."/>
            <person name="Barry K."/>
            <person name="Battaglia E."/>
            <person name="Bayram O."/>
            <person name="Benocci T."/>
            <person name="Braus-Stromeyer S.A."/>
            <person name="Caldana C."/>
            <person name="Canovas D."/>
            <person name="Cerqueira G.C."/>
            <person name="Chen F."/>
            <person name="Chen W."/>
            <person name="Choi C."/>
            <person name="Clum A."/>
            <person name="Dos Santos R.A."/>
            <person name="Damasio A.R."/>
            <person name="Diallinas G."/>
            <person name="Emri T."/>
            <person name="Fekete E."/>
            <person name="Flipphi M."/>
            <person name="Freyberg S."/>
            <person name="Gallo A."/>
            <person name="Gournas C."/>
            <person name="Habgood R."/>
            <person name="Hainaut M."/>
            <person name="Harispe M.L."/>
            <person name="Henrissat B."/>
            <person name="Hilden K.S."/>
            <person name="Hope R."/>
            <person name="Hossain A."/>
            <person name="Karabika E."/>
            <person name="Karaffa L."/>
            <person name="Karanyi Z."/>
            <person name="Krasevec N."/>
            <person name="Kuo A."/>
            <person name="Kusch H."/>
            <person name="LaButti K."/>
            <person name="Lagendijk E.L."/>
            <person name="Lapidus A."/>
            <person name="Levasseur A."/>
            <person name="Lindquist E."/>
            <person name="Lipzen A."/>
            <person name="Logrieco A.F."/>
            <person name="MacCabe A."/>
            <person name="Maekelae M.R."/>
            <person name="Malavazi I."/>
            <person name="Melin P."/>
            <person name="Meyer V."/>
            <person name="Mielnichuk N."/>
            <person name="Miskei M."/>
            <person name="Molnar A.P."/>
            <person name="Mule G."/>
            <person name="Ngan C.Y."/>
            <person name="Orejas M."/>
            <person name="Orosz E."/>
            <person name="Ouedraogo J.P."/>
            <person name="Overkamp K.M."/>
            <person name="Park H.-S."/>
            <person name="Perrone G."/>
            <person name="Piumi F."/>
            <person name="Punt P.J."/>
            <person name="Ram A.F."/>
            <person name="Ramon A."/>
            <person name="Rauscher S."/>
            <person name="Record E."/>
            <person name="Riano-Pachon D.M."/>
            <person name="Robert V."/>
            <person name="Roehrig J."/>
            <person name="Ruller R."/>
            <person name="Salamov A."/>
            <person name="Salih N.S."/>
            <person name="Samson R.A."/>
            <person name="Sandor E."/>
            <person name="Sanguinetti M."/>
            <person name="Schuetze T."/>
            <person name="Sepcic K."/>
            <person name="Shelest E."/>
            <person name="Sherlock G."/>
            <person name="Sophianopoulou V."/>
            <person name="Squina F.M."/>
            <person name="Sun H."/>
            <person name="Susca A."/>
            <person name="Todd R.B."/>
            <person name="Tsang A."/>
            <person name="Unkles S.E."/>
            <person name="van de Wiele N."/>
            <person name="van Rossen-Uffink D."/>
            <person name="Oliveira J.V."/>
            <person name="Vesth T.C."/>
            <person name="Visser J."/>
            <person name="Yu J.-H."/>
            <person name="Zhou M."/>
            <person name="Andersen M.R."/>
            <person name="Archer D.B."/>
            <person name="Baker S.E."/>
            <person name="Benoit I."/>
            <person name="Brakhage A.A."/>
            <person name="Braus G.H."/>
            <person name="Fischer R."/>
            <person name="Frisvad J.C."/>
            <person name="Goldman G.H."/>
            <person name="Houbraken J."/>
            <person name="Oakley B."/>
            <person name="Pocsi I."/>
            <person name="Scazzocchio C."/>
            <person name="Seiboth B."/>
            <person name="vanKuyk P.A."/>
            <person name="Wortman J."/>
            <person name="Dyer P.S."/>
            <person name="Grigoriev I.V."/>
        </authorList>
    </citation>
    <scope>NUCLEOTIDE SEQUENCE [LARGE SCALE GENOMIC DNA]</scope>
    <source>
        <strain evidence="12">DTO 134E9</strain>
    </source>
</reference>
<dbReference type="GeneID" id="63754702"/>
<evidence type="ECO:0000313" key="12">
    <source>
        <dbReference type="Proteomes" id="UP000184383"/>
    </source>
</evidence>
<dbReference type="InterPro" id="IPR040260">
    <property type="entry name" value="RFA2-like"/>
</dbReference>
<sequence>MATVDNDGLVFYPAFCFRASPTHFAWVKMAAVDVHRLRKRYGFDGMGQNIFFYYNHPIRFVQLAGIIVARTEVPRRTVLTLDDSSGATVDIVVLKKEDAPVSVSTGSGRVCEDDETPSSAAAKQTQPKTEMHLASTTKTDLDISTLHPGTVIKVKGTLSTFRSAMQLQLERFFAVPDTNAEMQFLDQRIRFLVDVLSTPWYLSDEEIDQLRLAAEEEEERVEGERERALKRQRRRAEREEKDQRRIQRMWEAEERKREKEASSVKDAGLRVMRDIEMRKRAREM</sequence>
<keyword evidence="4" id="KW-0158">Chromosome</keyword>
<name>A0A1L9RC16_ASPWE</name>
<feature type="compositionally biased region" description="Basic and acidic residues" evidence="9">
    <location>
        <begin position="236"/>
        <end position="245"/>
    </location>
</feature>